<name>A0A1M5NEA3_9SPHI</name>
<gene>
    <name evidence="3" type="ORF">SAMN04488522_108107</name>
</gene>
<sequence>MMTSKIKLLVIDDDDINIFIIKKIVEKTGYNVEMISKTNGQIAIDYLAGVVSSGDALPQLILIDINMPVLNGWEFLEAYEKLGIPQKVDMYMLSSSVYENDIEKAKTYTTVKGFISKPLSIERLTELLKLVERQINES</sequence>
<dbReference type="PROSITE" id="PS50110">
    <property type="entry name" value="RESPONSE_REGULATORY"/>
    <property type="match status" value="1"/>
</dbReference>
<dbReference type="EMBL" id="FQUQ01000008">
    <property type="protein sequence ID" value="SHG87795.1"/>
    <property type="molecule type" value="Genomic_DNA"/>
</dbReference>
<evidence type="ECO:0000256" key="1">
    <source>
        <dbReference type="PROSITE-ProRule" id="PRU00169"/>
    </source>
</evidence>
<organism evidence="3 4">
    <name type="scientific">Pedobacter caeni</name>
    <dbReference type="NCBI Taxonomy" id="288992"/>
    <lineage>
        <taxon>Bacteria</taxon>
        <taxon>Pseudomonadati</taxon>
        <taxon>Bacteroidota</taxon>
        <taxon>Sphingobacteriia</taxon>
        <taxon>Sphingobacteriales</taxon>
        <taxon>Sphingobacteriaceae</taxon>
        <taxon>Pedobacter</taxon>
    </lineage>
</organism>
<evidence type="ECO:0000259" key="2">
    <source>
        <dbReference type="PROSITE" id="PS50110"/>
    </source>
</evidence>
<reference evidence="4" key="1">
    <citation type="submission" date="2016-11" db="EMBL/GenBank/DDBJ databases">
        <authorList>
            <person name="Varghese N."/>
            <person name="Submissions S."/>
        </authorList>
    </citation>
    <scope>NUCLEOTIDE SEQUENCE [LARGE SCALE GENOMIC DNA]</scope>
    <source>
        <strain evidence="4">DSM 16990</strain>
    </source>
</reference>
<evidence type="ECO:0000313" key="3">
    <source>
        <dbReference type="EMBL" id="SHG87795.1"/>
    </source>
</evidence>
<dbReference type="SMART" id="SM00448">
    <property type="entry name" value="REC"/>
    <property type="match status" value="1"/>
</dbReference>
<dbReference type="SUPFAM" id="SSF52172">
    <property type="entry name" value="CheY-like"/>
    <property type="match status" value="1"/>
</dbReference>
<dbReference type="Gene3D" id="3.40.50.2300">
    <property type="match status" value="1"/>
</dbReference>
<dbReference type="PANTHER" id="PTHR44520">
    <property type="entry name" value="RESPONSE REGULATOR RCP1-RELATED"/>
    <property type="match status" value="1"/>
</dbReference>
<proteinExistence type="predicted"/>
<dbReference type="InterPro" id="IPR052893">
    <property type="entry name" value="TCS_response_regulator"/>
</dbReference>
<protein>
    <submittedName>
        <fullName evidence="3">CheY chemotaxis protein or a CheY-like REC (Receiver) domain</fullName>
    </submittedName>
</protein>
<feature type="modified residue" description="4-aspartylphosphate" evidence="1">
    <location>
        <position position="64"/>
    </location>
</feature>
<keyword evidence="1" id="KW-0597">Phosphoprotein</keyword>
<dbReference type="OrthoDB" id="1121174at2"/>
<dbReference type="AlphaFoldDB" id="A0A1M5NEA3"/>
<feature type="domain" description="Response regulatory" evidence="2">
    <location>
        <begin position="7"/>
        <end position="132"/>
    </location>
</feature>
<dbReference type="Proteomes" id="UP000184287">
    <property type="component" value="Unassembled WGS sequence"/>
</dbReference>
<dbReference type="InterPro" id="IPR011006">
    <property type="entry name" value="CheY-like_superfamily"/>
</dbReference>
<keyword evidence="4" id="KW-1185">Reference proteome</keyword>
<dbReference type="Pfam" id="PF00072">
    <property type="entry name" value="Response_reg"/>
    <property type="match status" value="1"/>
</dbReference>
<dbReference type="PANTHER" id="PTHR44520:SF2">
    <property type="entry name" value="RESPONSE REGULATOR RCP1"/>
    <property type="match status" value="1"/>
</dbReference>
<evidence type="ECO:0000313" key="4">
    <source>
        <dbReference type="Proteomes" id="UP000184287"/>
    </source>
</evidence>
<dbReference type="InterPro" id="IPR001789">
    <property type="entry name" value="Sig_transdc_resp-reg_receiver"/>
</dbReference>
<dbReference type="STRING" id="288992.SAMN04488522_108107"/>
<dbReference type="GO" id="GO:0000160">
    <property type="term" value="P:phosphorelay signal transduction system"/>
    <property type="evidence" value="ECO:0007669"/>
    <property type="project" value="InterPro"/>
</dbReference>
<accession>A0A1M5NEA3</accession>
<dbReference type="RefSeq" id="WP_073237964.1">
    <property type="nucleotide sequence ID" value="NZ_FQUQ01000008.1"/>
</dbReference>